<dbReference type="PANTHER" id="PTHR46796">
    <property type="entry name" value="HTH-TYPE TRANSCRIPTIONAL ACTIVATOR RHAS-RELATED"/>
    <property type="match status" value="1"/>
</dbReference>
<dbReference type="RefSeq" id="WP_271164504.1">
    <property type="nucleotide sequence ID" value="NZ_BSFD01000002.1"/>
</dbReference>
<dbReference type="SUPFAM" id="SSF46689">
    <property type="entry name" value="Homeodomain-like"/>
    <property type="match status" value="2"/>
</dbReference>
<evidence type="ECO:0000256" key="2">
    <source>
        <dbReference type="ARBA" id="ARBA00023125"/>
    </source>
</evidence>
<dbReference type="InterPro" id="IPR018062">
    <property type="entry name" value="HTH_AraC-typ_CS"/>
</dbReference>
<dbReference type="PANTHER" id="PTHR46796:SF6">
    <property type="entry name" value="ARAC SUBFAMILY"/>
    <property type="match status" value="1"/>
</dbReference>
<keyword evidence="1" id="KW-0805">Transcription regulation</keyword>
<protein>
    <recommendedName>
        <fullName evidence="4">HTH araC/xylS-type domain-containing protein</fullName>
    </recommendedName>
</protein>
<dbReference type="SMART" id="SM00342">
    <property type="entry name" value="HTH_ARAC"/>
    <property type="match status" value="1"/>
</dbReference>
<evidence type="ECO:0000259" key="4">
    <source>
        <dbReference type="PROSITE" id="PS01124"/>
    </source>
</evidence>
<sequence length="296" mass="32100">MDGHGTAKFQDASLLATSADRPWSLIAAEIRSHGAGAIGAFTPQNAEITQILRDENAAVSTRASGGVRQEVAATPGTTWLCPAGIREEATRLSADIPRVLHVYIPQHSFLSGEVADLGFRAQDLRYQAEVESPRIMTLLRTIQLELGCEGSAGGLRMDALALDLISALAQDHAEGGRQASPPRGRGTLDRRRLDRVLSFINQNLEQDISLSDLAEIACVSVFHFGRVFQQTLGVTPHAYLSERRLDAARQKLAYGRDSLAQIAQACRFSSQANFTRAFTRAAGMSPGRYRQATLSL</sequence>
<proteinExistence type="predicted"/>
<name>A0ABQ5T6R0_9CAUL</name>
<comment type="caution">
    <text evidence="5">The sequence shown here is derived from an EMBL/GenBank/DDBJ whole genome shotgun (WGS) entry which is preliminary data.</text>
</comment>
<reference evidence="5" key="2">
    <citation type="submission" date="2023-01" db="EMBL/GenBank/DDBJ databases">
        <authorList>
            <person name="Sun Q."/>
            <person name="Evtushenko L."/>
        </authorList>
    </citation>
    <scope>NUCLEOTIDE SEQUENCE</scope>
    <source>
        <strain evidence="5">VKM B-1499</strain>
    </source>
</reference>
<dbReference type="PROSITE" id="PS01124">
    <property type="entry name" value="HTH_ARAC_FAMILY_2"/>
    <property type="match status" value="1"/>
</dbReference>
<feature type="domain" description="HTH araC/xylS-type" evidence="4">
    <location>
        <begin position="194"/>
        <end position="292"/>
    </location>
</feature>
<keyword evidence="2" id="KW-0238">DNA-binding</keyword>
<dbReference type="InterPro" id="IPR018060">
    <property type="entry name" value="HTH_AraC"/>
</dbReference>
<gene>
    <name evidence="5" type="ORF">GCM10017620_12450</name>
</gene>
<dbReference type="Proteomes" id="UP001143509">
    <property type="component" value="Unassembled WGS sequence"/>
</dbReference>
<keyword evidence="3" id="KW-0804">Transcription</keyword>
<dbReference type="Pfam" id="PF12833">
    <property type="entry name" value="HTH_18"/>
    <property type="match status" value="1"/>
</dbReference>
<evidence type="ECO:0000313" key="6">
    <source>
        <dbReference type="Proteomes" id="UP001143509"/>
    </source>
</evidence>
<dbReference type="Gene3D" id="1.10.10.60">
    <property type="entry name" value="Homeodomain-like"/>
    <property type="match status" value="2"/>
</dbReference>
<reference evidence="5" key="1">
    <citation type="journal article" date="2014" name="Int. J. Syst. Evol. Microbiol.">
        <title>Complete genome of a new Firmicutes species belonging to the dominant human colonic microbiota ('Ruminococcus bicirculans') reveals two chromosomes and a selective capacity to utilize plant glucans.</title>
        <authorList>
            <consortium name="NISC Comparative Sequencing Program"/>
            <person name="Wegmann U."/>
            <person name="Louis P."/>
            <person name="Goesmann A."/>
            <person name="Henrissat B."/>
            <person name="Duncan S.H."/>
            <person name="Flint H.J."/>
        </authorList>
    </citation>
    <scope>NUCLEOTIDE SEQUENCE</scope>
    <source>
        <strain evidence="5">VKM B-1499</strain>
    </source>
</reference>
<evidence type="ECO:0000256" key="1">
    <source>
        <dbReference type="ARBA" id="ARBA00023015"/>
    </source>
</evidence>
<dbReference type="InterPro" id="IPR009057">
    <property type="entry name" value="Homeodomain-like_sf"/>
</dbReference>
<accession>A0ABQ5T6R0</accession>
<dbReference type="InterPro" id="IPR050204">
    <property type="entry name" value="AraC_XylS_family_regulators"/>
</dbReference>
<dbReference type="EMBL" id="BSFD01000002">
    <property type="protein sequence ID" value="GLK48272.1"/>
    <property type="molecule type" value="Genomic_DNA"/>
</dbReference>
<evidence type="ECO:0000313" key="5">
    <source>
        <dbReference type="EMBL" id="GLK48272.1"/>
    </source>
</evidence>
<keyword evidence="6" id="KW-1185">Reference proteome</keyword>
<evidence type="ECO:0000256" key="3">
    <source>
        <dbReference type="ARBA" id="ARBA00023163"/>
    </source>
</evidence>
<dbReference type="PROSITE" id="PS00041">
    <property type="entry name" value="HTH_ARAC_FAMILY_1"/>
    <property type="match status" value="1"/>
</dbReference>
<organism evidence="5 6">
    <name type="scientific">Brevundimonas intermedia</name>
    <dbReference type="NCBI Taxonomy" id="74315"/>
    <lineage>
        <taxon>Bacteria</taxon>
        <taxon>Pseudomonadati</taxon>
        <taxon>Pseudomonadota</taxon>
        <taxon>Alphaproteobacteria</taxon>
        <taxon>Caulobacterales</taxon>
        <taxon>Caulobacteraceae</taxon>
        <taxon>Brevundimonas</taxon>
    </lineage>
</organism>